<protein>
    <submittedName>
        <fullName evidence="1">Uncharacterized protein</fullName>
    </submittedName>
</protein>
<accession>A0ABN8T4U8</accession>
<sequence>QVFANPTAQLDNPDSAAAIDAVNRVMQFVSSAFGGASLMDSHSGILHYQIVNEALSWS</sequence>
<gene>
    <name evidence="1" type="ORF">PEVE_00041555</name>
</gene>
<organism evidence="1 2">
    <name type="scientific">Porites evermanni</name>
    <dbReference type="NCBI Taxonomy" id="104178"/>
    <lineage>
        <taxon>Eukaryota</taxon>
        <taxon>Metazoa</taxon>
        <taxon>Cnidaria</taxon>
        <taxon>Anthozoa</taxon>
        <taxon>Hexacorallia</taxon>
        <taxon>Scleractinia</taxon>
        <taxon>Fungiina</taxon>
        <taxon>Poritidae</taxon>
        <taxon>Porites</taxon>
    </lineage>
</organism>
<reference evidence="1 2" key="1">
    <citation type="submission" date="2022-05" db="EMBL/GenBank/DDBJ databases">
        <authorList>
            <consortium name="Genoscope - CEA"/>
            <person name="William W."/>
        </authorList>
    </citation>
    <scope>NUCLEOTIDE SEQUENCE [LARGE SCALE GENOMIC DNA]</scope>
</reference>
<proteinExistence type="predicted"/>
<feature type="non-terminal residue" evidence="1">
    <location>
        <position position="1"/>
    </location>
</feature>
<dbReference type="EMBL" id="CALNXI010007922">
    <property type="protein sequence ID" value="CAH3199412.1"/>
    <property type="molecule type" value="Genomic_DNA"/>
</dbReference>
<evidence type="ECO:0000313" key="1">
    <source>
        <dbReference type="EMBL" id="CAH3199412.1"/>
    </source>
</evidence>
<keyword evidence="2" id="KW-1185">Reference proteome</keyword>
<feature type="non-terminal residue" evidence="1">
    <location>
        <position position="58"/>
    </location>
</feature>
<evidence type="ECO:0000313" key="2">
    <source>
        <dbReference type="Proteomes" id="UP001159427"/>
    </source>
</evidence>
<comment type="caution">
    <text evidence="1">The sequence shown here is derived from an EMBL/GenBank/DDBJ whole genome shotgun (WGS) entry which is preliminary data.</text>
</comment>
<name>A0ABN8T4U8_9CNID</name>
<dbReference type="Proteomes" id="UP001159427">
    <property type="component" value="Unassembled WGS sequence"/>
</dbReference>